<feature type="chain" id="PRO_5040377325" evidence="4">
    <location>
        <begin position="27"/>
        <end position="837"/>
    </location>
</feature>
<keyword evidence="4" id="KW-0732">Signal</keyword>
<dbReference type="PROSITE" id="PS51192">
    <property type="entry name" value="HELICASE_ATP_BIND_1"/>
    <property type="match status" value="1"/>
</dbReference>
<dbReference type="OrthoDB" id="448448at2759"/>
<dbReference type="PANTHER" id="PTHR45626">
    <property type="entry name" value="TRANSCRIPTION TERMINATION FACTOR 2-RELATED"/>
    <property type="match status" value="1"/>
</dbReference>
<gene>
    <name evidence="7" type="ORF">B0T10DRAFT_144439</name>
</gene>
<evidence type="ECO:0000313" key="7">
    <source>
        <dbReference type="EMBL" id="KAH6880475.1"/>
    </source>
</evidence>
<dbReference type="GO" id="GO:0008094">
    <property type="term" value="F:ATP-dependent activity, acting on DNA"/>
    <property type="evidence" value="ECO:0007669"/>
    <property type="project" value="TreeGrafter"/>
</dbReference>
<evidence type="ECO:0000256" key="3">
    <source>
        <dbReference type="ARBA" id="ARBA00022840"/>
    </source>
</evidence>
<accession>A0A9P8VV61</accession>
<comment type="caution">
    <text evidence="7">The sequence shown here is derived from an EMBL/GenBank/DDBJ whole genome shotgun (WGS) entry which is preliminary data.</text>
</comment>
<keyword evidence="3" id="KW-0067">ATP-binding</keyword>
<dbReference type="GO" id="GO:0005634">
    <property type="term" value="C:nucleus"/>
    <property type="evidence" value="ECO:0007669"/>
    <property type="project" value="TreeGrafter"/>
</dbReference>
<dbReference type="GO" id="GO:0016787">
    <property type="term" value="F:hydrolase activity"/>
    <property type="evidence" value="ECO:0007669"/>
    <property type="project" value="UniProtKB-KW"/>
</dbReference>
<dbReference type="InterPro" id="IPR027417">
    <property type="entry name" value="P-loop_NTPase"/>
</dbReference>
<evidence type="ECO:0000313" key="8">
    <source>
        <dbReference type="Proteomes" id="UP000777438"/>
    </source>
</evidence>
<dbReference type="Pfam" id="PF00271">
    <property type="entry name" value="Helicase_C"/>
    <property type="match status" value="1"/>
</dbReference>
<evidence type="ECO:0000259" key="5">
    <source>
        <dbReference type="PROSITE" id="PS51192"/>
    </source>
</evidence>
<dbReference type="GO" id="GO:0005524">
    <property type="term" value="F:ATP binding"/>
    <property type="evidence" value="ECO:0007669"/>
    <property type="project" value="UniProtKB-KW"/>
</dbReference>
<dbReference type="EMBL" id="JAGPYM010000026">
    <property type="protein sequence ID" value="KAH6880475.1"/>
    <property type="molecule type" value="Genomic_DNA"/>
</dbReference>
<feature type="domain" description="Helicase ATP-binding" evidence="5">
    <location>
        <begin position="245"/>
        <end position="428"/>
    </location>
</feature>
<dbReference type="GO" id="GO:0006281">
    <property type="term" value="P:DNA repair"/>
    <property type="evidence" value="ECO:0007669"/>
    <property type="project" value="TreeGrafter"/>
</dbReference>
<dbReference type="AlphaFoldDB" id="A0A9P8VV61"/>
<dbReference type="Gene3D" id="3.40.50.10810">
    <property type="entry name" value="Tandem AAA-ATPase domain"/>
    <property type="match status" value="1"/>
</dbReference>
<dbReference type="CDD" id="cd18793">
    <property type="entry name" value="SF2_C_SNF"/>
    <property type="match status" value="1"/>
</dbReference>
<dbReference type="SMART" id="SM00490">
    <property type="entry name" value="HELICc"/>
    <property type="match status" value="1"/>
</dbReference>
<dbReference type="SUPFAM" id="SSF52540">
    <property type="entry name" value="P-loop containing nucleoside triphosphate hydrolases"/>
    <property type="match status" value="2"/>
</dbReference>
<dbReference type="PANTHER" id="PTHR45626:SF22">
    <property type="entry name" value="DNA REPAIR PROTEIN RAD5"/>
    <property type="match status" value="1"/>
</dbReference>
<dbReference type="InterPro" id="IPR038718">
    <property type="entry name" value="SNF2-like_sf"/>
</dbReference>
<dbReference type="SMART" id="SM00487">
    <property type="entry name" value="DEXDc"/>
    <property type="match status" value="1"/>
</dbReference>
<dbReference type="InterPro" id="IPR001650">
    <property type="entry name" value="Helicase_C-like"/>
</dbReference>
<keyword evidence="1" id="KW-0547">Nucleotide-binding</keyword>
<feature type="domain" description="Helicase C-terminal" evidence="6">
    <location>
        <begin position="663"/>
        <end position="812"/>
    </location>
</feature>
<dbReference type="InterPro" id="IPR049730">
    <property type="entry name" value="SNF2/RAD54-like_C"/>
</dbReference>
<evidence type="ECO:0000256" key="1">
    <source>
        <dbReference type="ARBA" id="ARBA00022741"/>
    </source>
</evidence>
<sequence length="837" mass="94460">MDLRVPLTQMWSVLAWLLGRCQLSSSSNMSSYQVQLTTADSFTGTEDVAFKGKVSHEFTYVTVALLAERDLVLETNCSISETPSGVGRIPGYSTPCSLGIIIYGPMELFDDIGSFFEEYNLYLQDPIDCKRNVRYCNPHRLSVDPSASKLTFDLCNKPAQSVTILEVDTHPEMLDVLYSQEDLAETAQPGSIKTTLEKHQRQALTFMLQRENGWAWDGGRADIWEVRDTGHEPYFYNTVSGVSQAEQPPQFYGGICADPMGLGKTLSMIALIACDLRVDDADPASLPGVDIEESSGKTLVILPPPLLISWEEQLQRHVFPNSLPWCRHHGKSRLRDSSELNDVLIVLTTYHTVMAEWRNAAGTDHSILLKTKWKRIVLDEAHFIRNTDSQMARAICSLDSVSRWAVTGTPIQNKLGDLAALLKFLKVHPYSEKRQFDSDVSNLWKSGHVEKAVERLKRLSACLLLRRPKETVQLPPRQDLQYSVEFTQAERQLYEDVRSQVISHIDEAILQRDKSASSDFFINVLQRIEAMRMVCDLGVYYHSRHETFTSCGQPEKGWPDEAQRAFNLRREMGPIQCEGCRSSLDTLDDVFSESGQTRISLFSRCLAFLCYTCSQRHTSDMGFCHHEPLCPVASISTDSFITEDPSPTLQGGLSHGHPSKVAMLLDDLRTLPADTKCVVFSTWRMTLNVVDAGLKQACMPALRFDGTIPQKDRQRVLDQFRNDASIRVLLLTLTCGAVGLTLTEASRAYLMEPHWNPTLEDQALARIHRIGQTRAVTTIRFFMRDSFEERIIQVQDSKRDLAGILLNPPNSEQGEAERGSGRLEVWDSWHDFESFLT</sequence>
<dbReference type="Proteomes" id="UP000777438">
    <property type="component" value="Unassembled WGS sequence"/>
</dbReference>
<dbReference type="InterPro" id="IPR014001">
    <property type="entry name" value="Helicase_ATP-bd"/>
</dbReference>
<proteinExistence type="predicted"/>
<keyword evidence="2" id="KW-0378">Hydrolase</keyword>
<dbReference type="CDD" id="cd18008">
    <property type="entry name" value="DEXDc_SHPRH-like"/>
    <property type="match status" value="1"/>
</dbReference>
<evidence type="ECO:0000256" key="4">
    <source>
        <dbReference type="SAM" id="SignalP"/>
    </source>
</evidence>
<evidence type="ECO:0000259" key="6">
    <source>
        <dbReference type="PROSITE" id="PS51194"/>
    </source>
</evidence>
<keyword evidence="8" id="KW-1185">Reference proteome</keyword>
<dbReference type="InterPro" id="IPR000330">
    <property type="entry name" value="SNF2_N"/>
</dbReference>
<organism evidence="7 8">
    <name type="scientific">Thelonectria olida</name>
    <dbReference type="NCBI Taxonomy" id="1576542"/>
    <lineage>
        <taxon>Eukaryota</taxon>
        <taxon>Fungi</taxon>
        <taxon>Dikarya</taxon>
        <taxon>Ascomycota</taxon>
        <taxon>Pezizomycotina</taxon>
        <taxon>Sordariomycetes</taxon>
        <taxon>Hypocreomycetidae</taxon>
        <taxon>Hypocreales</taxon>
        <taxon>Nectriaceae</taxon>
        <taxon>Thelonectria</taxon>
    </lineage>
</organism>
<dbReference type="InterPro" id="IPR050628">
    <property type="entry name" value="SNF2_RAD54_helicase_TF"/>
</dbReference>
<dbReference type="PROSITE" id="PS51194">
    <property type="entry name" value="HELICASE_CTER"/>
    <property type="match status" value="1"/>
</dbReference>
<name>A0A9P8VV61_9HYPO</name>
<reference evidence="7 8" key="1">
    <citation type="journal article" date="2021" name="Nat. Commun.">
        <title>Genetic determinants of endophytism in the Arabidopsis root mycobiome.</title>
        <authorList>
            <person name="Mesny F."/>
            <person name="Miyauchi S."/>
            <person name="Thiergart T."/>
            <person name="Pickel B."/>
            <person name="Atanasova L."/>
            <person name="Karlsson M."/>
            <person name="Huettel B."/>
            <person name="Barry K.W."/>
            <person name="Haridas S."/>
            <person name="Chen C."/>
            <person name="Bauer D."/>
            <person name="Andreopoulos W."/>
            <person name="Pangilinan J."/>
            <person name="LaButti K."/>
            <person name="Riley R."/>
            <person name="Lipzen A."/>
            <person name="Clum A."/>
            <person name="Drula E."/>
            <person name="Henrissat B."/>
            <person name="Kohler A."/>
            <person name="Grigoriev I.V."/>
            <person name="Martin F.M."/>
            <person name="Hacquard S."/>
        </authorList>
    </citation>
    <scope>NUCLEOTIDE SEQUENCE [LARGE SCALE GENOMIC DNA]</scope>
    <source>
        <strain evidence="7 8">MPI-CAGE-CH-0241</strain>
    </source>
</reference>
<feature type="signal peptide" evidence="4">
    <location>
        <begin position="1"/>
        <end position="26"/>
    </location>
</feature>
<dbReference type="Gene3D" id="3.40.50.300">
    <property type="entry name" value="P-loop containing nucleotide triphosphate hydrolases"/>
    <property type="match status" value="1"/>
</dbReference>
<evidence type="ECO:0000256" key="2">
    <source>
        <dbReference type="ARBA" id="ARBA00022801"/>
    </source>
</evidence>
<protein>
    <submittedName>
        <fullName evidence="7">SNF2 family N-terminal domain-containing protein</fullName>
    </submittedName>
</protein>
<dbReference type="Pfam" id="PF00176">
    <property type="entry name" value="SNF2-rel_dom"/>
    <property type="match status" value="1"/>
</dbReference>